<dbReference type="Proteomes" id="UP000241426">
    <property type="component" value="Unassembled WGS sequence"/>
</dbReference>
<comment type="caution">
    <text evidence="1">The sequence shown here is derived from an EMBL/GenBank/DDBJ whole genome shotgun (WGS) entry which is preliminary data.</text>
</comment>
<dbReference type="InterPro" id="IPR025714">
    <property type="entry name" value="Methyltranfer_dom"/>
</dbReference>
<accession>A0A0B7JCM6</accession>
<dbReference type="eggNOG" id="ENOG502Z7Q4">
    <property type="taxonomic scope" value="Bacteria"/>
</dbReference>
<evidence type="ECO:0000313" key="2">
    <source>
        <dbReference type="Proteomes" id="UP000241426"/>
    </source>
</evidence>
<dbReference type="GO" id="GO:0032259">
    <property type="term" value="P:methylation"/>
    <property type="evidence" value="ECO:0007669"/>
    <property type="project" value="UniProtKB-KW"/>
</dbReference>
<dbReference type="GO" id="GO:0008168">
    <property type="term" value="F:methyltransferase activity"/>
    <property type="evidence" value="ECO:0007669"/>
    <property type="project" value="UniProtKB-KW"/>
</dbReference>
<dbReference type="Pfam" id="PF13679">
    <property type="entry name" value="Methyltransf_32"/>
    <property type="match status" value="1"/>
</dbReference>
<reference evidence="1 2" key="1">
    <citation type="submission" date="2018-01" db="EMBL/GenBank/DDBJ databases">
        <title>Whole genome sequencing of Histamine producing bacteria.</title>
        <authorList>
            <person name="Butler K."/>
        </authorList>
    </citation>
    <scope>NUCLEOTIDE SEQUENCE [LARGE SCALE GENOMIC DNA]</scope>
    <source>
        <strain evidence="1 2">FS-7.2</strain>
    </source>
</reference>
<accession>A0A2T3KNV2</accession>
<sequence length="400" mass="45579">MSNYVELFHRLDALLVKNRQFWQFMPFAERGFVWPQHAQFCQWLMTIDDSQLQLLTHDINALTAALMPWIEDAELLTHLTTEIQPLNRTARSVPQGFDSGIPGRKWQQIIAFNEVLPPLGLPWLEWCAGKGYLGRVLAVSHQQSVTSLEWQQQLCIDGEQAAKQLELDINFVHADAFSADSDDAIATEQHAVALHACGDLHVSLLQRVVAKKGAAVSISPCCYHLIRQSHYQPMSAAAKTSTLVLSKHDLRLPLQETVTAGNRVRQLRFVEVSFRLGFDLLQRELNNTDTYLAIPNVQKALLTQGFEAFCQWAALKKGIELPANIDFNMWQRQGEKRFAITERMELVRQLFRRPLEIWLALDRACFLEEQGYKVVLGSFCDKPITPRNLLIHAERGDIAK</sequence>
<name>A0A0B7JCM6_9GAMM</name>
<dbReference type="InterPro" id="IPR029063">
    <property type="entry name" value="SAM-dependent_MTases_sf"/>
</dbReference>
<dbReference type="PANTHER" id="PTHR13369:SF0">
    <property type="entry name" value="GLUTATHIONE S-TRANSFERASE C-TERMINAL DOMAIN-CONTAINING PROTEIN"/>
    <property type="match status" value="1"/>
</dbReference>
<dbReference type="AlphaFoldDB" id="A0A0B7JCM6"/>
<dbReference type="PANTHER" id="PTHR13369">
    <property type="match status" value="1"/>
</dbReference>
<protein>
    <submittedName>
        <fullName evidence="1">Methyltransferase</fullName>
    </submittedName>
</protein>
<keyword evidence="1" id="KW-0808">Transferase</keyword>
<dbReference type="EMBL" id="PYNF01000001">
    <property type="protein sequence ID" value="PSV01759.1"/>
    <property type="molecule type" value="Genomic_DNA"/>
</dbReference>
<evidence type="ECO:0000313" key="1">
    <source>
        <dbReference type="EMBL" id="PSV01759.1"/>
    </source>
</evidence>
<dbReference type="SUPFAM" id="SSF53335">
    <property type="entry name" value="S-adenosyl-L-methionine-dependent methyltransferases"/>
    <property type="match status" value="1"/>
</dbReference>
<gene>
    <name evidence="1" type="ORF">C9J27_01485</name>
</gene>
<dbReference type="GeneID" id="29943899"/>
<proteinExistence type="predicted"/>
<keyword evidence="1" id="KW-0489">Methyltransferase</keyword>
<organism evidence="1 2">
    <name type="scientific">Photobacterium kishitanii</name>
    <dbReference type="NCBI Taxonomy" id="318456"/>
    <lineage>
        <taxon>Bacteria</taxon>
        <taxon>Pseudomonadati</taxon>
        <taxon>Pseudomonadota</taxon>
        <taxon>Gammaproteobacteria</taxon>
        <taxon>Vibrionales</taxon>
        <taxon>Vibrionaceae</taxon>
        <taxon>Photobacterium</taxon>
    </lineage>
</organism>
<dbReference type="RefSeq" id="WP_036795336.1">
    <property type="nucleotide sequence ID" value="NZ_LN794352.1"/>
</dbReference>